<evidence type="ECO:0000313" key="1">
    <source>
        <dbReference type="EMBL" id="MCF2651834.1"/>
    </source>
</evidence>
<sequence length="148" mass="16395">MSRPVGRPPKYKSCAEIEEKIEKYFEDCEGKPLCDDDGNVLTDKYGAPIIVGRKPPTITGLALALGFASRQALLNYQGKKEFNDTITRAKSFVEKYAEERLFDRDGVQGAKFSLINNFKGWSEKPEEDGDSDVLAKAKEILGGVDSVI</sequence>
<dbReference type="RefSeq" id="WP_235322837.1">
    <property type="nucleotide sequence ID" value="NZ_JAFBIT010000001.1"/>
</dbReference>
<dbReference type="Pfam" id="PF16677">
    <property type="entry name" value="GP3_package"/>
    <property type="match status" value="1"/>
</dbReference>
<gene>
    <name evidence="1" type="ORF">JQM67_04395</name>
</gene>
<dbReference type="Gene3D" id="1.10.132.80">
    <property type="match status" value="1"/>
</dbReference>
<comment type="caution">
    <text evidence="1">The sequence shown here is derived from an EMBL/GenBank/DDBJ whole genome shotgun (WGS) entry which is preliminary data.</text>
</comment>
<organism evidence="1 2">
    <name type="scientific">Anaeromassilibacillus senegalensis</name>
    <dbReference type="NCBI Taxonomy" id="1673717"/>
    <lineage>
        <taxon>Bacteria</taxon>
        <taxon>Bacillati</taxon>
        <taxon>Bacillota</taxon>
        <taxon>Clostridia</taxon>
        <taxon>Eubacteriales</taxon>
        <taxon>Acutalibacteraceae</taxon>
        <taxon>Anaeromassilibacillus</taxon>
    </lineage>
</organism>
<accession>A0ABS9CL11</accession>
<dbReference type="InterPro" id="IPR032066">
    <property type="entry name" value="GP3_package"/>
</dbReference>
<dbReference type="EMBL" id="JAFBIT010000001">
    <property type="protein sequence ID" value="MCF2651834.1"/>
    <property type="molecule type" value="Genomic_DNA"/>
</dbReference>
<name>A0ABS9CL11_9FIRM</name>
<evidence type="ECO:0008006" key="3">
    <source>
        <dbReference type="Google" id="ProtNLM"/>
    </source>
</evidence>
<dbReference type="Proteomes" id="UP001299220">
    <property type="component" value="Unassembled WGS sequence"/>
</dbReference>
<evidence type="ECO:0000313" key="2">
    <source>
        <dbReference type="Proteomes" id="UP001299220"/>
    </source>
</evidence>
<proteinExistence type="predicted"/>
<protein>
    <recommendedName>
        <fullName evidence="3">Terminase small subunit</fullName>
    </recommendedName>
</protein>
<reference evidence="1 2" key="1">
    <citation type="submission" date="2020-12" db="EMBL/GenBank/DDBJ databases">
        <title>Whole genome sequences of gut porcine anaerobes.</title>
        <authorList>
            <person name="Kubasova T."/>
            <person name="Jahodarova E."/>
            <person name="Rychlik I."/>
        </authorList>
    </citation>
    <scope>NUCLEOTIDE SEQUENCE [LARGE SCALE GENOMIC DNA]</scope>
    <source>
        <strain evidence="1 2">An867</strain>
    </source>
</reference>
<keyword evidence="2" id="KW-1185">Reference proteome</keyword>